<dbReference type="AlphaFoldDB" id="A0AAI9U7T0"/>
<accession>A0AAI9U7T0</accession>
<evidence type="ECO:0000313" key="2">
    <source>
        <dbReference type="Proteomes" id="UP001239795"/>
    </source>
</evidence>
<sequence length="80" mass="9477">MRKAYEAMERQVSGSFPVSFYRLTRLFTFVVQLSLGFLLGHRSKPIQLAATYQATFRAPRIEAQQRQDDLHQERLRIEYI</sequence>
<dbReference type="Proteomes" id="UP001239795">
    <property type="component" value="Unassembled WGS sequence"/>
</dbReference>
<evidence type="ECO:0000313" key="1">
    <source>
        <dbReference type="EMBL" id="KAK1453334.1"/>
    </source>
</evidence>
<name>A0AAI9U7T0_9PEZI</name>
<proteinExistence type="predicted"/>
<comment type="caution">
    <text evidence="1">The sequence shown here is derived from an EMBL/GenBank/DDBJ whole genome shotgun (WGS) entry which is preliminary data.</text>
</comment>
<keyword evidence="2" id="KW-1185">Reference proteome</keyword>
<dbReference type="EMBL" id="MLGG01000035">
    <property type="protein sequence ID" value="KAK1453334.1"/>
    <property type="molecule type" value="Genomic_DNA"/>
</dbReference>
<organism evidence="1 2">
    <name type="scientific">Colletotrichum melonis</name>
    <dbReference type="NCBI Taxonomy" id="1209925"/>
    <lineage>
        <taxon>Eukaryota</taxon>
        <taxon>Fungi</taxon>
        <taxon>Dikarya</taxon>
        <taxon>Ascomycota</taxon>
        <taxon>Pezizomycotina</taxon>
        <taxon>Sordariomycetes</taxon>
        <taxon>Hypocreomycetidae</taxon>
        <taxon>Glomerellales</taxon>
        <taxon>Glomerellaceae</taxon>
        <taxon>Colletotrichum</taxon>
        <taxon>Colletotrichum acutatum species complex</taxon>
    </lineage>
</organism>
<gene>
    <name evidence="1" type="ORF">CMEL01_04993</name>
</gene>
<protein>
    <submittedName>
        <fullName evidence="1">Uncharacterized protein</fullName>
    </submittedName>
</protein>
<reference evidence="1 2" key="1">
    <citation type="submission" date="2016-10" db="EMBL/GenBank/DDBJ databases">
        <title>The genome sequence of Colletotrichum fioriniae PJ7.</title>
        <authorList>
            <person name="Baroncelli R."/>
        </authorList>
    </citation>
    <scope>NUCLEOTIDE SEQUENCE [LARGE SCALE GENOMIC DNA]</scope>
    <source>
        <strain evidence="1">Col 31</strain>
    </source>
</reference>